<organism evidence="9 10">
    <name type="scientific">Prosthecobacter algae</name>
    <dbReference type="NCBI Taxonomy" id="1144682"/>
    <lineage>
        <taxon>Bacteria</taxon>
        <taxon>Pseudomonadati</taxon>
        <taxon>Verrucomicrobiota</taxon>
        <taxon>Verrucomicrobiia</taxon>
        <taxon>Verrucomicrobiales</taxon>
        <taxon>Verrucomicrobiaceae</taxon>
        <taxon>Prosthecobacter</taxon>
    </lineage>
</organism>
<feature type="transmembrane region" description="Helical" evidence="6">
    <location>
        <begin position="608"/>
        <end position="627"/>
    </location>
</feature>
<comment type="subcellular location">
    <subcellularLocation>
        <location evidence="1">Endomembrane system</location>
        <topology evidence="1">Multi-pass membrane protein</topology>
    </subcellularLocation>
    <subcellularLocation>
        <location evidence="5">Membrane</location>
        <topology evidence="5">Multi-pass membrane protein</topology>
    </subcellularLocation>
</comment>
<feature type="domain" description="NADH:quinone oxidoreductase/Mrp antiporter transmembrane" evidence="7">
    <location>
        <begin position="133"/>
        <end position="447"/>
    </location>
</feature>
<proteinExistence type="predicted"/>
<dbReference type="NCBIfam" id="TIGR01974">
    <property type="entry name" value="NDH_I_L"/>
    <property type="match status" value="1"/>
</dbReference>
<keyword evidence="3 6" id="KW-1133">Transmembrane helix</keyword>
<keyword evidence="10" id="KW-1185">Reference proteome</keyword>
<dbReference type="EMBL" id="BAABIA010000004">
    <property type="protein sequence ID" value="GAA5140211.1"/>
    <property type="molecule type" value="Genomic_DNA"/>
</dbReference>
<accession>A0ABP9P8F3</accession>
<feature type="transmembrane region" description="Helical" evidence="6">
    <location>
        <begin position="472"/>
        <end position="493"/>
    </location>
</feature>
<feature type="transmembrane region" description="Helical" evidence="6">
    <location>
        <begin position="316"/>
        <end position="336"/>
    </location>
</feature>
<feature type="transmembrane region" description="Helical" evidence="6">
    <location>
        <begin position="513"/>
        <end position="532"/>
    </location>
</feature>
<feature type="domain" description="NADH-Ubiquinone oxidoreductase (complex I) chain 5 N-terminal" evidence="8">
    <location>
        <begin position="67"/>
        <end position="117"/>
    </location>
</feature>
<dbReference type="PANTHER" id="PTHR42829">
    <property type="entry name" value="NADH-UBIQUINONE OXIDOREDUCTASE CHAIN 5"/>
    <property type="match status" value="1"/>
</dbReference>
<dbReference type="InterPro" id="IPR003945">
    <property type="entry name" value="NU5C-like"/>
</dbReference>
<evidence type="ECO:0000256" key="2">
    <source>
        <dbReference type="ARBA" id="ARBA00022692"/>
    </source>
</evidence>
<feature type="transmembrane region" description="Helical" evidence="6">
    <location>
        <begin position="438"/>
        <end position="460"/>
    </location>
</feature>
<protein>
    <submittedName>
        <fullName evidence="9">NADH-quinone oxidoreductase subunit L</fullName>
    </submittedName>
</protein>
<feature type="transmembrane region" description="Helical" evidence="6">
    <location>
        <begin position="35"/>
        <end position="56"/>
    </location>
</feature>
<dbReference type="InterPro" id="IPR001750">
    <property type="entry name" value="ND/Mrp_TM"/>
</dbReference>
<dbReference type="InterPro" id="IPR001516">
    <property type="entry name" value="Proton_antipo_N"/>
</dbReference>
<feature type="transmembrane region" description="Helical" evidence="6">
    <location>
        <begin position="397"/>
        <end position="418"/>
    </location>
</feature>
<reference evidence="10" key="1">
    <citation type="journal article" date="2019" name="Int. J. Syst. Evol. Microbiol.">
        <title>The Global Catalogue of Microorganisms (GCM) 10K type strain sequencing project: providing services to taxonomists for standard genome sequencing and annotation.</title>
        <authorList>
            <consortium name="The Broad Institute Genomics Platform"/>
            <consortium name="The Broad Institute Genome Sequencing Center for Infectious Disease"/>
            <person name="Wu L."/>
            <person name="Ma J."/>
        </authorList>
    </citation>
    <scope>NUCLEOTIDE SEQUENCE [LARGE SCALE GENOMIC DNA]</scope>
    <source>
        <strain evidence="10">JCM 18053</strain>
    </source>
</reference>
<dbReference type="Gene3D" id="1.20.5.2700">
    <property type="match status" value="1"/>
</dbReference>
<dbReference type="InterPro" id="IPR018393">
    <property type="entry name" value="NADHpl_OxRdtase_5_subgr"/>
</dbReference>
<keyword evidence="2 5" id="KW-0812">Transmembrane</keyword>
<dbReference type="PANTHER" id="PTHR42829:SF2">
    <property type="entry name" value="NADH-UBIQUINONE OXIDOREDUCTASE CHAIN 5"/>
    <property type="match status" value="1"/>
</dbReference>
<evidence type="ECO:0000256" key="4">
    <source>
        <dbReference type="ARBA" id="ARBA00023136"/>
    </source>
</evidence>
<evidence type="ECO:0000313" key="9">
    <source>
        <dbReference type="EMBL" id="GAA5140211.1"/>
    </source>
</evidence>
<comment type="caution">
    <text evidence="9">The sequence shown here is derived from an EMBL/GenBank/DDBJ whole genome shotgun (WGS) entry which is preliminary data.</text>
</comment>
<evidence type="ECO:0000256" key="5">
    <source>
        <dbReference type="RuleBase" id="RU000320"/>
    </source>
</evidence>
<evidence type="ECO:0000256" key="6">
    <source>
        <dbReference type="SAM" id="Phobius"/>
    </source>
</evidence>
<feature type="transmembrane region" description="Helical" evidence="6">
    <location>
        <begin position="140"/>
        <end position="158"/>
    </location>
</feature>
<feature type="transmembrane region" description="Helical" evidence="6">
    <location>
        <begin position="356"/>
        <end position="376"/>
    </location>
</feature>
<dbReference type="PRINTS" id="PR01434">
    <property type="entry name" value="NADHDHGNASE5"/>
</dbReference>
<dbReference type="Proteomes" id="UP001499852">
    <property type="component" value="Unassembled WGS sequence"/>
</dbReference>
<sequence>MPAQDAAPTLPSLLLLLPFFTALTILLGHKLLKNVSVFLSVASATICFVISVLLLHSQDSNPVLLPFISVGNFKIAIDALIDQQSRGMMLIVTSIGLLVHVFSLGYMKEDAGKVRFFGALSLFMFSMTGIVLAGNLVMMFIFWELVGLSSYLLIGHWFEKASAADASKKAFLTNRIGDFGFMIGILMLFAANHGNVDFVGADGLRESFASGTLHHLAASQPAFMMAAALCLFMGAVGKSAQVPLHVWLPDAMEGPTPVSALIHAATMVAAGVFMLVRCAFVIEASPDAAQVIAWIGGITAIFAALMATQQNDIKRVLAYSTLSQLGYMVMAVGLLAMQVGGHHHEAGPGHPAMFHLYTHAFFKAMLFLGSGAIIYACHHEQDMWKMGGLMKHMPVTFVTFAIGTASLMGIPYITSGFWSKEAILGVAFEVEGGRPLFWIGVVTAMLTAFYMTRLFVVAFFGKPRTDSAHHAVEAPIIMVLPLIILALLTLGSVPLAGVFEAMKPTHAEDHPTVVIASIVALAIGLFGGLFLYKGKDKDPLNIKLFANKFYVDEVYAVIVKVFQDAVAWIVAGLERLIVDGIMARLPAYLAARVGSAARILQGGHLQGYTFLLGLGVLLVVYVVVFVLPSVGH</sequence>
<evidence type="ECO:0000256" key="1">
    <source>
        <dbReference type="ARBA" id="ARBA00004127"/>
    </source>
</evidence>
<dbReference type="Pfam" id="PF00662">
    <property type="entry name" value="Proton_antipo_N"/>
    <property type="match status" value="1"/>
</dbReference>
<feature type="transmembrane region" description="Helical" evidence="6">
    <location>
        <begin position="87"/>
        <end position="107"/>
    </location>
</feature>
<feature type="transmembrane region" description="Helical" evidence="6">
    <location>
        <begin position="179"/>
        <end position="196"/>
    </location>
</feature>
<evidence type="ECO:0000259" key="7">
    <source>
        <dbReference type="Pfam" id="PF00361"/>
    </source>
</evidence>
<dbReference type="PRINTS" id="PR01435">
    <property type="entry name" value="NPOXDRDTASE5"/>
</dbReference>
<dbReference type="NCBIfam" id="NF005141">
    <property type="entry name" value="PRK06590.1"/>
    <property type="match status" value="1"/>
</dbReference>
<name>A0ABP9P8F3_9BACT</name>
<evidence type="ECO:0000313" key="10">
    <source>
        <dbReference type="Proteomes" id="UP001499852"/>
    </source>
</evidence>
<feature type="transmembrane region" description="Helical" evidence="6">
    <location>
        <begin position="288"/>
        <end position="307"/>
    </location>
</feature>
<dbReference type="Pfam" id="PF00361">
    <property type="entry name" value="Proton_antipo_M"/>
    <property type="match status" value="1"/>
</dbReference>
<evidence type="ECO:0000259" key="8">
    <source>
        <dbReference type="Pfam" id="PF00662"/>
    </source>
</evidence>
<evidence type="ECO:0000256" key="3">
    <source>
        <dbReference type="ARBA" id="ARBA00022989"/>
    </source>
</evidence>
<feature type="transmembrane region" description="Helical" evidence="6">
    <location>
        <begin position="114"/>
        <end position="134"/>
    </location>
</feature>
<feature type="transmembrane region" description="Helical" evidence="6">
    <location>
        <begin position="12"/>
        <end position="29"/>
    </location>
</feature>
<feature type="transmembrane region" description="Helical" evidence="6">
    <location>
        <begin position="258"/>
        <end position="282"/>
    </location>
</feature>
<feature type="transmembrane region" description="Helical" evidence="6">
    <location>
        <begin position="216"/>
        <end position="237"/>
    </location>
</feature>
<dbReference type="RefSeq" id="WP_345736472.1">
    <property type="nucleotide sequence ID" value="NZ_BAABIA010000004.1"/>
</dbReference>
<keyword evidence="4 6" id="KW-0472">Membrane</keyword>
<gene>
    <name evidence="9" type="primary">nuoL</name>
    <name evidence="9" type="ORF">GCM10023213_22460</name>
</gene>